<dbReference type="Pfam" id="PF17919">
    <property type="entry name" value="RT_RNaseH_2"/>
    <property type="match status" value="1"/>
</dbReference>
<reference evidence="2" key="1">
    <citation type="journal article" date="2020" name="Microb. Genom.">
        <title>Genetic diversity of clinical and environmental Mucorales isolates obtained from an investigation of mucormycosis cases among solid organ transplant recipients.</title>
        <authorList>
            <person name="Nguyen M.H."/>
            <person name="Kaul D."/>
            <person name="Muto C."/>
            <person name="Cheng S.J."/>
            <person name="Richter R.A."/>
            <person name="Bruno V.M."/>
            <person name="Liu G."/>
            <person name="Beyhan S."/>
            <person name="Sundermann A.J."/>
            <person name="Mounaud S."/>
            <person name="Pasculle A.W."/>
            <person name="Nierman W.C."/>
            <person name="Driscoll E."/>
            <person name="Cumbie R."/>
            <person name="Clancy C.J."/>
            <person name="Dupont C.L."/>
        </authorList>
    </citation>
    <scope>NUCLEOTIDE SEQUENCE</scope>
    <source>
        <strain evidence="2">GL11</strain>
    </source>
</reference>
<evidence type="ECO:0000259" key="1">
    <source>
        <dbReference type="Pfam" id="PF17919"/>
    </source>
</evidence>
<dbReference type="AlphaFoldDB" id="A0A9P6WVC7"/>
<dbReference type="EMBL" id="JAANQT010005500">
    <property type="protein sequence ID" value="KAG1294410.1"/>
    <property type="molecule type" value="Genomic_DNA"/>
</dbReference>
<dbReference type="Proteomes" id="UP000716291">
    <property type="component" value="Unassembled WGS sequence"/>
</dbReference>
<dbReference type="InterPro" id="IPR043502">
    <property type="entry name" value="DNA/RNA_pol_sf"/>
</dbReference>
<feature type="domain" description="Reverse transcriptase/retrotransposon-derived protein RNase H-like" evidence="1">
    <location>
        <begin position="2"/>
        <end position="62"/>
    </location>
</feature>
<dbReference type="SUPFAM" id="SSF56672">
    <property type="entry name" value="DNA/RNA polymerases"/>
    <property type="match status" value="1"/>
</dbReference>
<name>A0A9P6WVC7_RHIOR</name>
<dbReference type="Gene3D" id="3.10.20.370">
    <property type="match status" value="1"/>
</dbReference>
<protein>
    <recommendedName>
        <fullName evidence="1">Reverse transcriptase/retrotransposon-derived protein RNase H-like domain-containing protein</fullName>
    </recommendedName>
</protein>
<dbReference type="PANTHER" id="PTHR34072">
    <property type="entry name" value="ENZYMATIC POLYPROTEIN-RELATED"/>
    <property type="match status" value="1"/>
</dbReference>
<evidence type="ECO:0000313" key="3">
    <source>
        <dbReference type="Proteomes" id="UP000716291"/>
    </source>
</evidence>
<evidence type="ECO:0000313" key="2">
    <source>
        <dbReference type="EMBL" id="KAG1294410.1"/>
    </source>
</evidence>
<proteinExistence type="predicted"/>
<comment type="caution">
    <text evidence="2">The sequence shown here is derived from an EMBL/GenBank/DDBJ whole genome shotgun (WGS) entry which is preliminary data.</text>
</comment>
<gene>
    <name evidence="2" type="ORF">G6F64_013436</name>
</gene>
<keyword evidence="3" id="KW-1185">Reference proteome</keyword>
<organism evidence="2 3">
    <name type="scientific">Rhizopus oryzae</name>
    <name type="common">Mucormycosis agent</name>
    <name type="synonym">Rhizopus arrhizus var. delemar</name>
    <dbReference type="NCBI Taxonomy" id="64495"/>
    <lineage>
        <taxon>Eukaryota</taxon>
        <taxon>Fungi</taxon>
        <taxon>Fungi incertae sedis</taxon>
        <taxon>Mucoromycota</taxon>
        <taxon>Mucoromycotina</taxon>
        <taxon>Mucoromycetes</taxon>
        <taxon>Mucorales</taxon>
        <taxon>Mucorineae</taxon>
        <taxon>Rhizopodaceae</taxon>
        <taxon>Rhizopus</taxon>
    </lineage>
</organism>
<sequence length="123" mass="13883">MPAMNKPYRIETDASDYGCGAVLLQPSDNDPTQWNPVAYESKKFSAPERSYPPQERELLGIIGQLGVQATMDTSLDLELNRSYNDRLKLESYTLGHCASIGTIFVFKFRNLTPIAAFENRRYG</sequence>
<dbReference type="InterPro" id="IPR041577">
    <property type="entry name" value="RT_RNaseH_2"/>
</dbReference>
<accession>A0A9P6WVC7</accession>